<organism evidence="2 3">
    <name type="scientific">Sediminivirga luteola</name>
    <dbReference type="NCBI Taxonomy" id="1774748"/>
    <lineage>
        <taxon>Bacteria</taxon>
        <taxon>Bacillati</taxon>
        <taxon>Actinomycetota</taxon>
        <taxon>Actinomycetes</taxon>
        <taxon>Micrococcales</taxon>
        <taxon>Brevibacteriaceae</taxon>
        <taxon>Sediminivirga</taxon>
    </lineage>
</organism>
<name>A0A8J2XFW8_9MICO</name>
<evidence type="ECO:0000313" key="2">
    <source>
        <dbReference type="EMBL" id="GGA13328.1"/>
    </source>
</evidence>
<reference evidence="2" key="1">
    <citation type="journal article" date="2014" name="Int. J. Syst. Evol. Microbiol.">
        <title>Complete genome sequence of Corynebacterium casei LMG S-19264T (=DSM 44701T), isolated from a smear-ripened cheese.</title>
        <authorList>
            <consortium name="US DOE Joint Genome Institute (JGI-PGF)"/>
            <person name="Walter F."/>
            <person name="Albersmeier A."/>
            <person name="Kalinowski J."/>
            <person name="Ruckert C."/>
        </authorList>
    </citation>
    <scope>NUCLEOTIDE SEQUENCE</scope>
    <source>
        <strain evidence="2">CGMCC 1.12785</strain>
    </source>
</reference>
<keyword evidence="3" id="KW-1185">Reference proteome</keyword>
<proteinExistence type="predicted"/>
<dbReference type="EMBL" id="BMFY01000005">
    <property type="protein sequence ID" value="GGA13328.1"/>
    <property type="molecule type" value="Genomic_DNA"/>
</dbReference>
<evidence type="ECO:0000256" key="1">
    <source>
        <dbReference type="SAM" id="MobiDB-lite"/>
    </source>
</evidence>
<reference evidence="2" key="2">
    <citation type="submission" date="2020-09" db="EMBL/GenBank/DDBJ databases">
        <authorList>
            <person name="Sun Q."/>
            <person name="Zhou Y."/>
        </authorList>
    </citation>
    <scope>NUCLEOTIDE SEQUENCE</scope>
    <source>
        <strain evidence="2">CGMCC 1.12785</strain>
    </source>
</reference>
<accession>A0A8J2XFW8</accession>
<dbReference type="PANTHER" id="PTHR42110">
    <property type="entry name" value="L-ASPARAGINASE, PUTATIVE (AFU_ORTHOLOGUE AFUA_3G11890)-RELATED"/>
    <property type="match status" value="1"/>
</dbReference>
<sequence length="373" mass="37389">MSQALPATFTAAQAAELAVVTRSGFIESRHLGAGVALSPAQPDAPALTLGDPAAATATPVFARSCLKPVQALAVLRAGVPLRGEEAALAMASHIAQDEHIAVVRRMLASSGLAAEQLQCPAVLPQHGPARARALAAGEKPSPLYFNCSGKHTAFLMACRANGWDEDTYLDPGHPLQQLIAETVAELAGLPGGVSADHIGVDGCGAPVFALPLAGLARAVSAVVAGTDEHTAELTRAALEHPWGIEGHGRPNSVAIERLGILAKFGAEGVMVMARPGGPAVALKCLDGSSRATTLAGLVMLHAAGGAEPQAVAEVWERVAPAITGGNAVVGAVLPGAGLRSLLAPELAGLLGADPDPAGSAGGKTGEQPGAGRR</sequence>
<comment type="caution">
    <text evidence="2">The sequence shown here is derived from an EMBL/GenBank/DDBJ whole genome shotgun (WGS) entry which is preliminary data.</text>
</comment>
<dbReference type="PANTHER" id="PTHR42110:SF1">
    <property type="entry name" value="L-ASPARAGINASE, PUTATIVE (AFU_ORTHOLOGUE AFUA_3G11890)-RELATED"/>
    <property type="match status" value="1"/>
</dbReference>
<dbReference type="InterPro" id="IPR010349">
    <property type="entry name" value="Asparaginase_II"/>
</dbReference>
<gene>
    <name evidence="2" type="primary">ansA</name>
    <name evidence="2" type="ORF">GCM10011333_15340</name>
</gene>
<feature type="region of interest" description="Disordered" evidence="1">
    <location>
        <begin position="352"/>
        <end position="373"/>
    </location>
</feature>
<dbReference type="RefSeq" id="WP_188550335.1">
    <property type="nucleotide sequence ID" value="NZ_BMFY01000005.1"/>
</dbReference>
<dbReference type="AlphaFoldDB" id="A0A8J2XFW8"/>
<evidence type="ECO:0000313" key="3">
    <source>
        <dbReference type="Proteomes" id="UP000616114"/>
    </source>
</evidence>
<protein>
    <submittedName>
        <fullName evidence="2">Asparaginase</fullName>
    </submittedName>
</protein>
<dbReference type="Proteomes" id="UP000616114">
    <property type="component" value="Unassembled WGS sequence"/>
</dbReference>
<dbReference type="Pfam" id="PF06089">
    <property type="entry name" value="Asparaginase_II"/>
    <property type="match status" value="1"/>
</dbReference>